<organism evidence="1 2">
    <name type="scientific">Craurococcus roseus</name>
    <dbReference type="NCBI Taxonomy" id="77585"/>
    <lineage>
        <taxon>Bacteria</taxon>
        <taxon>Pseudomonadati</taxon>
        <taxon>Pseudomonadota</taxon>
        <taxon>Alphaproteobacteria</taxon>
        <taxon>Acetobacterales</taxon>
        <taxon>Acetobacteraceae</taxon>
        <taxon>Craurococcus</taxon>
    </lineage>
</organism>
<dbReference type="EMBL" id="BAAAFZ010000036">
    <property type="protein sequence ID" value="GAA0586708.1"/>
    <property type="molecule type" value="Genomic_DNA"/>
</dbReference>
<dbReference type="RefSeq" id="WP_343895795.1">
    <property type="nucleotide sequence ID" value="NZ_BAAAFZ010000036.1"/>
</dbReference>
<protein>
    <submittedName>
        <fullName evidence="1">Uncharacterized protein</fullName>
    </submittedName>
</protein>
<comment type="caution">
    <text evidence="1">The sequence shown here is derived from an EMBL/GenBank/DDBJ whole genome shotgun (WGS) entry which is preliminary data.</text>
</comment>
<name>A0ABP3QAL1_9PROT</name>
<evidence type="ECO:0000313" key="1">
    <source>
        <dbReference type="EMBL" id="GAA0586708.1"/>
    </source>
</evidence>
<evidence type="ECO:0000313" key="2">
    <source>
        <dbReference type="Proteomes" id="UP001501588"/>
    </source>
</evidence>
<proteinExistence type="predicted"/>
<reference evidence="2" key="1">
    <citation type="journal article" date="2019" name="Int. J. Syst. Evol. Microbiol.">
        <title>The Global Catalogue of Microorganisms (GCM) 10K type strain sequencing project: providing services to taxonomists for standard genome sequencing and annotation.</title>
        <authorList>
            <consortium name="The Broad Institute Genomics Platform"/>
            <consortium name="The Broad Institute Genome Sequencing Center for Infectious Disease"/>
            <person name="Wu L."/>
            <person name="Ma J."/>
        </authorList>
    </citation>
    <scope>NUCLEOTIDE SEQUENCE [LARGE SCALE GENOMIC DNA]</scope>
    <source>
        <strain evidence="2">JCM 9933</strain>
    </source>
</reference>
<dbReference type="Proteomes" id="UP001501588">
    <property type="component" value="Unassembled WGS sequence"/>
</dbReference>
<sequence>MAGAKTHIRHDRPRIAARDLADYMAASEVSKRTIVRNSKFEPLLHVAHHDEARAVVSKFIADRDTDLSWLLEEAGRICGHAASEPAGFERDVAERNAAYIERFAKNWPSVRLPPRAEALPVGEPPPPPLHLNGVEITVELHFRLRRAARDNTLRTGAGMLRYSKNRPLPRAVGEWQAALLLGSLRALDPPPGEAPDGKLCLVLDAQSGALHAAPGDAVRRFGQIAAACASIAERWPTIAPPAGAVV</sequence>
<keyword evidence="2" id="KW-1185">Reference proteome</keyword>
<accession>A0ABP3QAL1</accession>
<gene>
    <name evidence="1" type="ORF">GCM10009416_26540</name>
</gene>